<evidence type="ECO:0000313" key="2">
    <source>
        <dbReference type="Proteomes" id="UP000829354"/>
    </source>
</evidence>
<accession>A0AAE9FKW6</accession>
<dbReference type="Proteomes" id="UP000829354">
    <property type="component" value="Chromosome X"/>
</dbReference>
<proteinExistence type="predicted"/>
<dbReference type="EMBL" id="CP092625">
    <property type="protein sequence ID" value="UMM43682.1"/>
    <property type="molecule type" value="Genomic_DNA"/>
</dbReference>
<organism evidence="1 2">
    <name type="scientific">Caenorhabditis briggsae</name>
    <dbReference type="NCBI Taxonomy" id="6238"/>
    <lineage>
        <taxon>Eukaryota</taxon>
        <taxon>Metazoa</taxon>
        <taxon>Ecdysozoa</taxon>
        <taxon>Nematoda</taxon>
        <taxon>Chromadorea</taxon>
        <taxon>Rhabditida</taxon>
        <taxon>Rhabditina</taxon>
        <taxon>Rhabditomorpha</taxon>
        <taxon>Rhabditoidea</taxon>
        <taxon>Rhabditidae</taxon>
        <taxon>Peloderinae</taxon>
        <taxon>Caenorhabditis</taxon>
    </lineage>
</organism>
<dbReference type="AlphaFoldDB" id="A0AAE9FKW6"/>
<sequence>MLREFDESTENFVSAVIAALEKHKKVEEIKDLRRYVLQRNVEANIEKYAMMSQTLPQSTAEFSELYSAFVKKELFSSKKGSDVRKEIVQQTIEGRLAAFLRAAAINAKKATDNMEEKTTKRPTKCCVVISCRCSIIHCSLDDIHDSGPMRHVKY</sequence>
<evidence type="ECO:0000313" key="1">
    <source>
        <dbReference type="EMBL" id="UMM43682.1"/>
    </source>
</evidence>
<reference evidence="1 2" key="1">
    <citation type="submission" date="2022-04" db="EMBL/GenBank/DDBJ databases">
        <title>Chromosome-level reference genomes for two strains of Caenorhabditis briggsae: an improved platform for comparative genomics.</title>
        <authorList>
            <person name="Stevens L."/>
            <person name="Andersen E."/>
        </authorList>
    </citation>
    <scope>NUCLEOTIDE SEQUENCE [LARGE SCALE GENOMIC DNA]</scope>
    <source>
        <strain evidence="1">VX34</strain>
        <tissue evidence="1">Whole-organism</tissue>
    </source>
</reference>
<gene>
    <name evidence="1" type="ORF">L5515_019091</name>
</gene>
<protein>
    <submittedName>
        <fullName evidence="1">Uncharacterized protein</fullName>
    </submittedName>
</protein>
<name>A0AAE9FKW6_CAEBR</name>
<keyword evidence="2" id="KW-1185">Reference proteome</keyword>